<dbReference type="PANTHER" id="PTHR42791">
    <property type="entry name" value="GNAT FAMILY ACETYLTRANSFERASE"/>
    <property type="match status" value="1"/>
</dbReference>
<proteinExistence type="predicted"/>
<protein>
    <submittedName>
        <fullName evidence="2">GNAT family N-acetyltransferase</fullName>
    </submittedName>
</protein>
<evidence type="ECO:0000313" key="2">
    <source>
        <dbReference type="EMBL" id="GAA3954236.1"/>
    </source>
</evidence>
<dbReference type="Proteomes" id="UP001501337">
    <property type="component" value="Unassembled WGS sequence"/>
</dbReference>
<reference evidence="3" key="1">
    <citation type="journal article" date="2019" name="Int. J. Syst. Evol. Microbiol.">
        <title>The Global Catalogue of Microorganisms (GCM) 10K type strain sequencing project: providing services to taxonomists for standard genome sequencing and annotation.</title>
        <authorList>
            <consortium name="The Broad Institute Genomics Platform"/>
            <consortium name="The Broad Institute Genome Sequencing Center for Infectious Disease"/>
            <person name="Wu L."/>
            <person name="Ma J."/>
        </authorList>
    </citation>
    <scope>NUCLEOTIDE SEQUENCE [LARGE SCALE GENOMIC DNA]</scope>
    <source>
        <strain evidence="3">JCM 17555</strain>
    </source>
</reference>
<comment type="caution">
    <text evidence="2">The sequence shown here is derived from an EMBL/GenBank/DDBJ whole genome shotgun (WGS) entry which is preliminary data.</text>
</comment>
<dbReference type="InterPro" id="IPR000182">
    <property type="entry name" value="GNAT_dom"/>
</dbReference>
<accession>A0ABP7NUE2</accession>
<dbReference type="EMBL" id="BAABBO010000005">
    <property type="protein sequence ID" value="GAA3954236.1"/>
    <property type="molecule type" value="Genomic_DNA"/>
</dbReference>
<dbReference type="InterPro" id="IPR052523">
    <property type="entry name" value="Trichothecene_AcTrans"/>
</dbReference>
<gene>
    <name evidence="2" type="ORF">GCM10022278_11220</name>
</gene>
<dbReference type="PANTHER" id="PTHR42791:SF1">
    <property type="entry name" value="N-ACETYLTRANSFERASE DOMAIN-CONTAINING PROTEIN"/>
    <property type="match status" value="1"/>
</dbReference>
<dbReference type="Gene3D" id="3.40.630.30">
    <property type="match status" value="1"/>
</dbReference>
<feature type="domain" description="N-acetyltransferase" evidence="1">
    <location>
        <begin position="5"/>
        <end position="195"/>
    </location>
</feature>
<dbReference type="InterPro" id="IPR016181">
    <property type="entry name" value="Acyl_CoA_acyltransferase"/>
</dbReference>
<organism evidence="2 3">
    <name type="scientific">Allohahella marinimesophila</name>
    <dbReference type="NCBI Taxonomy" id="1054972"/>
    <lineage>
        <taxon>Bacteria</taxon>
        <taxon>Pseudomonadati</taxon>
        <taxon>Pseudomonadota</taxon>
        <taxon>Gammaproteobacteria</taxon>
        <taxon>Oceanospirillales</taxon>
        <taxon>Hahellaceae</taxon>
        <taxon>Allohahella</taxon>
    </lineage>
</organism>
<evidence type="ECO:0000313" key="3">
    <source>
        <dbReference type="Proteomes" id="UP001501337"/>
    </source>
</evidence>
<evidence type="ECO:0000259" key="1">
    <source>
        <dbReference type="PROSITE" id="PS51186"/>
    </source>
</evidence>
<sequence>MSSPIHVRSARADDIDLVVDILADAFKDDPVLLWISSHADFPVFNFKAVIQAFIDDRGILVDDSGSAAALFLPPGKTMSSVITAGVALKGLWTFGPGALLKAVKLLDLFEQHHYQGDHIYIFAIGNRATARQQGFGSAVMKHLLSLAGADRYPVYLENSKPANAQFYAKFGFEPVVEIALPRGGPPVTSMLRKAPTV</sequence>
<dbReference type="SUPFAM" id="SSF55729">
    <property type="entry name" value="Acyl-CoA N-acyltransferases (Nat)"/>
    <property type="match status" value="1"/>
</dbReference>
<dbReference type="Pfam" id="PF13508">
    <property type="entry name" value="Acetyltransf_7"/>
    <property type="match status" value="1"/>
</dbReference>
<dbReference type="PROSITE" id="PS51186">
    <property type="entry name" value="GNAT"/>
    <property type="match status" value="1"/>
</dbReference>
<keyword evidence="3" id="KW-1185">Reference proteome</keyword>
<dbReference type="RefSeq" id="WP_344804172.1">
    <property type="nucleotide sequence ID" value="NZ_BAABBO010000005.1"/>
</dbReference>
<name>A0ABP7NUE2_9GAMM</name>